<keyword evidence="3 7" id="KW-1133">Transmembrane helix</keyword>
<keyword evidence="2 7" id="KW-0812">Transmembrane</keyword>
<feature type="compositionally biased region" description="Low complexity" evidence="6">
    <location>
        <begin position="434"/>
        <end position="443"/>
    </location>
</feature>
<feature type="domain" description="Rhodopsin" evidence="8">
    <location>
        <begin position="76"/>
        <end position="319"/>
    </location>
</feature>
<evidence type="ECO:0000256" key="5">
    <source>
        <dbReference type="ARBA" id="ARBA00038359"/>
    </source>
</evidence>
<feature type="transmembrane region" description="Helical" evidence="7">
    <location>
        <begin position="254"/>
        <end position="275"/>
    </location>
</feature>
<feature type="transmembrane region" description="Helical" evidence="7">
    <location>
        <begin position="221"/>
        <end position="242"/>
    </location>
</feature>
<dbReference type="GeneID" id="54347514"/>
<evidence type="ECO:0000256" key="1">
    <source>
        <dbReference type="ARBA" id="ARBA00004141"/>
    </source>
</evidence>
<proteinExistence type="inferred from homology"/>
<gene>
    <name evidence="9" type="ORF">M421DRAFT_381924</name>
</gene>
<evidence type="ECO:0000259" key="8">
    <source>
        <dbReference type="Pfam" id="PF20684"/>
    </source>
</evidence>
<feature type="compositionally biased region" description="Low complexity" evidence="6">
    <location>
        <begin position="399"/>
        <end position="418"/>
    </location>
</feature>
<feature type="transmembrane region" description="Helical" evidence="7">
    <location>
        <begin position="175"/>
        <end position="201"/>
    </location>
</feature>
<organism evidence="9 10">
    <name type="scientific">Didymella exigua CBS 183.55</name>
    <dbReference type="NCBI Taxonomy" id="1150837"/>
    <lineage>
        <taxon>Eukaryota</taxon>
        <taxon>Fungi</taxon>
        <taxon>Dikarya</taxon>
        <taxon>Ascomycota</taxon>
        <taxon>Pezizomycotina</taxon>
        <taxon>Dothideomycetes</taxon>
        <taxon>Pleosporomycetidae</taxon>
        <taxon>Pleosporales</taxon>
        <taxon>Pleosporineae</taxon>
        <taxon>Didymellaceae</taxon>
        <taxon>Didymella</taxon>
    </lineage>
</organism>
<feature type="compositionally biased region" description="Low complexity" evidence="6">
    <location>
        <begin position="476"/>
        <end position="487"/>
    </location>
</feature>
<protein>
    <recommendedName>
        <fullName evidence="8">Rhodopsin domain-containing protein</fullName>
    </recommendedName>
</protein>
<feature type="compositionally biased region" description="Polar residues" evidence="6">
    <location>
        <begin position="371"/>
        <end position="398"/>
    </location>
</feature>
<dbReference type="PANTHER" id="PTHR33048">
    <property type="entry name" value="PTH11-LIKE INTEGRAL MEMBRANE PROTEIN (AFU_ORTHOLOGUE AFUA_5G11245)"/>
    <property type="match status" value="1"/>
</dbReference>
<dbReference type="Proteomes" id="UP000800082">
    <property type="component" value="Unassembled WGS sequence"/>
</dbReference>
<name>A0A6A5RRA0_9PLEO</name>
<evidence type="ECO:0000256" key="3">
    <source>
        <dbReference type="ARBA" id="ARBA00022989"/>
    </source>
</evidence>
<comment type="similarity">
    <text evidence="5">Belongs to the SAT4 family.</text>
</comment>
<feature type="compositionally biased region" description="Polar residues" evidence="6">
    <location>
        <begin position="336"/>
        <end position="346"/>
    </location>
</feature>
<dbReference type="PANTHER" id="PTHR33048:SF129">
    <property type="entry name" value="INTEGRAL MEMBRANE PROTEIN-RELATED"/>
    <property type="match status" value="1"/>
</dbReference>
<dbReference type="EMBL" id="ML978964">
    <property type="protein sequence ID" value="KAF1929973.1"/>
    <property type="molecule type" value="Genomic_DNA"/>
</dbReference>
<keyword evidence="4 7" id="KW-0472">Membrane</keyword>
<evidence type="ECO:0000256" key="7">
    <source>
        <dbReference type="SAM" id="Phobius"/>
    </source>
</evidence>
<keyword evidence="10" id="KW-1185">Reference proteome</keyword>
<sequence>MDVLARLSGPLLCNRAACNLRTSTLCRVRMTSRFPTPAEILSFPTPNYVNPHTLRPLAIGIITPVTTLVVIFISCRFYSRTVLTKTLGWDDGIMLLAAIISVGNNIMVIASMFPQYRMGYHLWDVPPQILFGTLKSAQMGMASQLLFTVLITLMKTAILLTYLRIFPSRLNKHFCYIMLFYTISLNTACFFVTLFQCAPVSTYWNIFKYMGRAKCLNIKAIYYFHSGQNTLSDFLIFLWPARDLLSVRASLRQRVTLTCMFSLGVVVCGAGVARVYYTHMYLNSYDVFWQGAKTFIIMCVEGGIGIVCGCLPGCKPLMNKLFPRYFEATNNGSQSYPRRWQPNYSKQTDDEESTLPTESLRSDSMRMTNLKNTDVSITSQPTTLQRSSSKQTQKSVVPTLSPRISTLSRSTSLTTTRTANARTPNHHRSPSHATQNTFTTTITAQPHLPRSTSRHSSRWGSTDMNKPLPMRPAPPAIAARGPSGSGFRRSRNTSRELSAISNASTEMFILQGEDGGPGKQSPERKNEIWMG</sequence>
<evidence type="ECO:0000256" key="2">
    <source>
        <dbReference type="ARBA" id="ARBA00022692"/>
    </source>
</evidence>
<feature type="transmembrane region" description="Helical" evidence="7">
    <location>
        <begin position="295"/>
        <end position="314"/>
    </location>
</feature>
<feature type="region of interest" description="Disordered" evidence="6">
    <location>
        <begin position="336"/>
        <end position="358"/>
    </location>
</feature>
<dbReference type="InterPro" id="IPR049326">
    <property type="entry name" value="Rhodopsin_dom_fungi"/>
</dbReference>
<dbReference type="AlphaFoldDB" id="A0A6A5RRA0"/>
<evidence type="ECO:0000256" key="4">
    <source>
        <dbReference type="ARBA" id="ARBA00023136"/>
    </source>
</evidence>
<comment type="subcellular location">
    <subcellularLocation>
        <location evidence="1">Membrane</location>
        <topology evidence="1">Multi-pass membrane protein</topology>
    </subcellularLocation>
</comment>
<dbReference type="GO" id="GO:0016020">
    <property type="term" value="C:membrane"/>
    <property type="evidence" value="ECO:0007669"/>
    <property type="project" value="UniProtKB-SubCell"/>
</dbReference>
<evidence type="ECO:0000313" key="9">
    <source>
        <dbReference type="EMBL" id="KAF1929973.1"/>
    </source>
</evidence>
<dbReference type="InterPro" id="IPR052337">
    <property type="entry name" value="SAT4-like"/>
</dbReference>
<feature type="transmembrane region" description="Helical" evidence="7">
    <location>
        <begin position="91"/>
        <end position="113"/>
    </location>
</feature>
<reference evidence="9" key="1">
    <citation type="journal article" date="2020" name="Stud. Mycol.">
        <title>101 Dothideomycetes genomes: a test case for predicting lifestyles and emergence of pathogens.</title>
        <authorList>
            <person name="Haridas S."/>
            <person name="Albert R."/>
            <person name="Binder M."/>
            <person name="Bloem J."/>
            <person name="Labutti K."/>
            <person name="Salamov A."/>
            <person name="Andreopoulos B."/>
            <person name="Baker S."/>
            <person name="Barry K."/>
            <person name="Bills G."/>
            <person name="Bluhm B."/>
            <person name="Cannon C."/>
            <person name="Castanera R."/>
            <person name="Culley D."/>
            <person name="Daum C."/>
            <person name="Ezra D."/>
            <person name="Gonzalez J."/>
            <person name="Henrissat B."/>
            <person name="Kuo A."/>
            <person name="Liang C."/>
            <person name="Lipzen A."/>
            <person name="Lutzoni F."/>
            <person name="Magnuson J."/>
            <person name="Mondo S."/>
            <person name="Nolan M."/>
            <person name="Ohm R."/>
            <person name="Pangilinan J."/>
            <person name="Park H.-J."/>
            <person name="Ramirez L."/>
            <person name="Alfaro M."/>
            <person name="Sun H."/>
            <person name="Tritt A."/>
            <person name="Yoshinaga Y."/>
            <person name="Zwiers L.-H."/>
            <person name="Turgeon B."/>
            <person name="Goodwin S."/>
            <person name="Spatafora J."/>
            <person name="Crous P."/>
            <person name="Grigoriev I."/>
        </authorList>
    </citation>
    <scope>NUCLEOTIDE SEQUENCE</scope>
    <source>
        <strain evidence="9">CBS 183.55</strain>
    </source>
</reference>
<feature type="compositionally biased region" description="Basic and acidic residues" evidence="6">
    <location>
        <begin position="521"/>
        <end position="531"/>
    </location>
</feature>
<accession>A0A6A5RRA0</accession>
<dbReference type="OrthoDB" id="5401779at2759"/>
<dbReference type="RefSeq" id="XP_033450221.1">
    <property type="nucleotide sequence ID" value="XM_033589865.1"/>
</dbReference>
<feature type="transmembrane region" description="Helical" evidence="7">
    <location>
        <begin position="141"/>
        <end position="163"/>
    </location>
</feature>
<evidence type="ECO:0000313" key="10">
    <source>
        <dbReference type="Proteomes" id="UP000800082"/>
    </source>
</evidence>
<dbReference type="Pfam" id="PF20684">
    <property type="entry name" value="Fung_rhodopsin"/>
    <property type="match status" value="1"/>
</dbReference>
<feature type="transmembrane region" description="Helical" evidence="7">
    <location>
        <begin position="57"/>
        <end position="79"/>
    </location>
</feature>
<feature type="region of interest" description="Disordered" evidence="6">
    <location>
        <begin position="371"/>
        <end position="531"/>
    </location>
</feature>
<evidence type="ECO:0000256" key="6">
    <source>
        <dbReference type="SAM" id="MobiDB-lite"/>
    </source>
</evidence>
<feature type="compositionally biased region" description="Polar residues" evidence="6">
    <location>
        <begin position="495"/>
        <end position="505"/>
    </location>
</feature>